<evidence type="ECO:0000256" key="2">
    <source>
        <dbReference type="ARBA" id="ARBA00022448"/>
    </source>
</evidence>
<evidence type="ECO:0000256" key="5">
    <source>
        <dbReference type="ARBA" id="ARBA00022692"/>
    </source>
</evidence>
<evidence type="ECO:0000256" key="7">
    <source>
        <dbReference type="ARBA" id="ARBA00022989"/>
    </source>
</evidence>
<feature type="transmembrane region" description="Helical" evidence="11">
    <location>
        <begin position="375"/>
        <end position="404"/>
    </location>
</feature>
<evidence type="ECO:0000256" key="12">
    <source>
        <dbReference type="SAM" id="SignalP"/>
    </source>
</evidence>
<evidence type="ECO:0000256" key="10">
    <source>
        <dbReference type="SAM" id="MobiDB-lite"/>
    </source>
</evidence>
<keyword evidence="6" id="KW-0029">Amino-acid transport</keyword>
<sequence length="445" mass="46257">MRLRTAALFWVMTAGLVLLANPASAETTSPSPQPSASAPASDAPVTGAAIRVRLLDQKGGKAGDNPPPVPNVTVTVSDESDTEIGRGVTNDMGVAAIAIPGKGKYAVSIDESTLPAEVKLTGKKTLDVTVNLASGQNVAFPLNGEVVETTPFAERLVDSLISGVKYGLIIALAALGLSLIFGTTGLTNFSHGELITFGGVAAYLFNVTLGLPLLLAGVLAILAGGVFGWFQDRGLWRPLRNRGTGLIAMMIVSIGLGLLLRNLYQYFFGAGTRSYTEYTSQRAHDFGLFDLSDKEIAIMVIAAVAIGIVTTIMARTRLGKAMRAVSDNPALSASSGMRVDGVISNVWILGTALTALAGVLLGVNSQVNFMMGYQLLLMVFAASVLGGLGTVWGAILGSLIIGIITEVGPLFGVPSSIKEVGALIVLILILLIRPQGILGRAERIG</sequence>
<dbReference type="GO" id="GO:0005304">
    <property type="term" value="F:L-valine transmembrane transporter activity"/>
    <property type="evidence" value="ECO:0007669"/>
    <property type="project" value="TreeGrafter"/>
</dbReference>
<feature type="region of interest" description="Disordered" evidence="10">
    <location>
        <begin position="24"/>
        <end position="43"/>
    </location>
</feature>
<feature type="signal peptide" evidence="12">
    <location>
        <begin position="1"/>
        <end position="25"/>
    </location>
</feature>
<feature type="transmembrane region" description="Helical" evidence="11">
    <location>
        <begin position="166"/>
        <end position="189"/>
    </location>
</feature>
<dbReference type="InterPro" id="IPR001851">
    <property type="entry name" value="ABC_transp_permease"/>
</dbReference>
<dbReference type="GO" id="GO:0042941">
    <property type="term" value="P:D-alanine transmembrane transport"/>
    <property type="evidence" value="ECO:0007669"/>
    <property type="project" value="TreeGrafter"/>
</dbReference>
<evidence type="ECO:0000256" key="9">
    <source>
        <dbReference type="ARBA" id="ARBA00037998"/>
    </source>
</evidence>
<keyword evidence="3" id="KW-1003">Cell membrane</keyword>
<dbReference type="Pfam" id="PF02653">
    <property type="entry name" value="BPD_transp_2"/>
    <property type="match status" value="1"/>
</dbReference>
<organism evidence="13 14">
    <name type="scientific">Aeromicrobium senzhongii</name>
    <dbReference type="NCBI Taxonomy" id="2663859"/>
    <lineage>
        <taxon>Bacteria</taxon>
        <taxon>Bacillati</taxon>
        <taxon>Actinomycetota</taxon>
        <taxon>Actinomycetes</taxon>
        <taxon>Propionibacteriales</taxon>
        <taxon>Nocardioidaceae</taxon>
        <taxon>Aeromicrobium</taxon>
    </lineage>
</organism>
<dbReference type="Proteomes" id="UP000620591">
    <property type="component" value="Unassembled WGS sequence"/>
</dbReference>
<feature type="transmembrane region" description="Helical" evidence="11">
    <location>
        <begin position="342"/>
        <end position="363"/>
    </location>
</feature>
<accession>A0A8I0ERT3</accession>
<feature type="transmembrane region" description="Helical" evidence="11">
    <location>
        <begin position="296"/>
        <end position="314"/>
    </location>
</feature>
<dbReference type="EMBL" id="JACTVM010000001">
    <property type="protein sequence ID" value="MBC9224819.1"/>
    <property type="molecule type" value="Genomic_DNA"/>
</dbReference>
<evidence type="ECO:0000256" key="4">
    <source>
        <dbReference type="ARBA" id="ARBA00022519"/>
    </source>
</evidence>
<evidence type="ECO:0000313" key="13">
    <source>
        <dbReference type="EMBL" id="MBC9224819.1"/>
    </source>
</evidence>
<keyword evidence="12" id="KW-0732">Signal</keyword>
<feature type="transmembrane region" description="Helical" evidence="11">
    <location>
        <begin position="201"/>
        <end position="230"/>
    </location>
</feature>
<dbReference type="PANTHER" id="PTHR11795">
    <property type="entry name" value="BRANCHED-CHAIN AMINO ACID TRANSPORT SYSTEM PERMEASE PROTEIN LIVH"/>
    <property type="match status" value="1"/>
</dbReference>
<feature type="chain" id="PRO_5034653701" evidence="12">
    <location>
        <begin position="26"/>
        <end position="445"/>
    </location>
</feature>
<dbReference type="GO" id="GO:0015188">
    <property type="term" value="F:L-isoleucine transmembrane transporter activity"/>
    <property type="evidence" value="ECO:0007669"/>
    <property type="project" value="TreeGrafter"/>
</dbReference>
<proteinExistence type="inferred from homology"/>
<dbReference type="GO" id="GO:0015808">
    <property type="term" value="P:L-alanine transport"/>
    <property type="evidence" value="ECO:0007669"/>
    <property type="project" value="TreeGrafter"/>
</dbReference>
<keyword evidence="4" id="KW-0997">Cell inner membrane</keyword>
<dbReference type="GO" id="GO:0015190">
    <property type="term" value="F:L-leucine transmembrane transporter activity"/>
    <property type="evidence" value="ECO:0007669"/>
    <property type="project" value="TreeGrafter"/>
</dbReference>
<keyword evidence="8 11" id="KW-0472">Membrane</keyword>
<gene>
    <name evidence="13" type="ORF">IBG24_00660</name>
</gene>
<evidence type="ECO:0000256" key="3">
    <source>
        <dbReference type="ARBA" id="ARBA00022475"/>
    </source>
</evidence>
<dbReference type="PANTHER" id="PTHR11795:SF371">
    <property type="entry name" value="HIGH-AFFINITY BRANCHED-CHAIN AMINO ACID TRANSPORT SYSTEM PERMEASE PROTEIN LIVH"/>
    <property type="match status" value="1"/>
</dbReference>
<keyword evidence="5 11" id="KW-0812">Transmembrane</keyword>
<dbReference type="GO" id="GO:0005886">
    <property type="term" value="C:plasma membrane"/>
    <property type="evidence" value="ECO:0007669"/>
    <property type="project" value="UniProtKB-SubCell"/>
</dbReference>
<feature type="transmembrane region" description="Helical" evidence="11">
    <location>
        <begin position="410"/>
        <end position="432"/>
    </location>
</feature>
<comment type="similarity">
    <text evidence="9">Belongs to the binding-protein-dependent transport system permease family. LivHM subfamily.</text>
</comment>
<dbReference type="CDD" id="cd06582">
    <property type="entry name" value="TM_PBP1_LivH_like"/>
    <property type="match status" value="1"/>
</dbReference>
<dbReference type="GO" id="GO:1903806">
    <property type="term" value="P:L-isoleucine import across plasma membrane"/>
    <property type="evidence" value="ECO:0007669"/>
    <property type="project" value="TreeGrafter"/>
</dbReference>
<dbReference type="GO" id="GO:0015192">
    <property type="term" value="F:L-phenylalanine transmembrane transporter activity"/>
    <property type="evidence" value="ECO:0007669"/>
    <property type="project" value="TreeGrafter"/>
</dbReference>
<evidence type="ECO:0000256" key="1">
    <source>
        <dbReference type="ARBA" id="ARBA00004651"/>
    </source>
</evidence>
<feature type="transmembrane region" description="Helical" evidence="11">
    <location>
        <begin position="242"/>
        <end position="264"/>
    </location>
</feature>
<comment type="subcellular location">
    <subcellularLocation>
        <location evidence="1">Cell membrane</location>
        <topology evidence="1">Multi-pass membrane protein</topology>
    </subcellularLocation>
</comment>
<dbReference type="RefSeq" id="WP_187768294.1">
    <property type="nucleotide sequence ID" value="NZ_JACTVM010000001.1"/>
</dbReference>
<dbReference type="InterPro" id="IPR052157">
    <property type="entry name" value="BCAA_transport_permease"/>
</dbReference>
<dbReference type="AlphaFoldDB" id="A0A8I0ERT3"/>
<evidence type="ECO:0000256" key="11">
    <source>
        <dbReference type="SAM" id="Phobius"/>
    </source>
</evidence>
<reference evidence="13" key="1">
    <citation type="submission" date="2020-09" db="EMBL/GenBank/DDBJ databases">
        <title>Novel species in genus Aeromicrobium.</title>
        <authorList>
            <person name="Zhang G."/>
        </authorList>
    </citation>
    <scope>NUCLEOTIDE SEQUENCE</scope>
    <source>
        <strain evidence="13">Zg-636</strain>
    </source>
</reference>
<comment type="caution">
    <text evidence="13">The sequence shown here is derived from an EMBL/GenBank/DDBJ whole genome shotgun (WGS) entry which is preliminary data.</text>
</comment>
<keyword evidence="7 11" id="KW-1133">Transmembrane helix</keyword>
<name>A0A8I0ERT3_9ACTN</name>
<evidence type="ECO:0000256" key="8">
    <source>
        <dbReference type="ARBA" id="ARBA00023136"/>
    </source>
</evidence>
<protein>
    <submittedName>
        <fullName evidence="13">Branched-chain amino acid ABC transporter permease</fullName>
    </submittedName>
</protein>
<evidence type="ECO:0000256" key="6">
    <source>
        <dbReference type="ARBA" id="ARBA00022970"/>
    </source>
</evidence>
<feature type="region of interest" description="Disordered" evidence="10">
    <location>
        <begin position="58"/>
        <end position="79"/>
    </location>
</feature>
<keyword evidence="2" id="KW-0813">Transport</keyword>
<evidence type="ECO:0000313" key="14">
    <source>
        <dbReference type="Proteomes" id="UP000620591"/>
    </source>
</evidence>